<dbReference type="Pfam" id="PF20101">
    <property type="entry name" value="DUF6491"/>
    <property type="match status" value="1"/>
</dbReference>
<name>A0ABU8J912_9GAMM</name>
<comment type="caution">
    <text evidence="1">The sequence shown here is derived from an EMBL/GenBank/DDBJ whole genome shotgun (WGS) entry which is preliminary data.</text>
</comment>
<proteinExistence type="predicted"/>
<dbReference type="InterPro" id="IPR045500">
    <property type="entry name" value="DUF6491"/>
</dbReference>
<keyword evidence="2" id="KW-1185">Reference proteome</keyword>
<sequence>MWLQRVLLAGTVAAVLAGCSSVPYAPRQAQREAAYAAAAGAPVTSFRFFAPLWSWEPLGTDEVVVYTKPKEAWLLDVPGCNELPFATAIGLTSNLNQVSIRFDKVLTGRNDFPCTITRIRPVDVAKLKAVQQEQRTIQVQPRRS</sequence>
<evidence type="ECO:0000313" key="1">
    <source>
        <dbReference type="EMBL" id="MEI7035537.1"/>
    </source>
</evidence>
<gene>
    <name evidence="1" type="ORF">WAT24_02060</name>
</gene>
<accession>A0ABU8J912</accession>
<dbReference type="Proteomes" id="UP001381174">
    <property type="component" value="Unassembled WGS sequence"/>
</dbReference>
<organism evidence="1 2">
    <name type="scientific">Fulvimonas yonginensis</name>
    <dbReference type="NCBI Taxonomy" id="1495200"/>
    <lineage>
        <taxon>Bacteria</taxon>
        <taxon>Pseudomonadati</taxon>
        <taxon>Pseudomonadota</taxon>
        <taxon>Gammaproteobacteria</taxon>
        <taxon>Lysobacterales</taxon>
        <taxon>Rhodanobacteraceae</taxon>
        <taxon>Fulvimonas</taxon>
    </lineage>
</organism>
<evidence type="ECO:0000313" key="2">
    <source>
        <dbReference type="Proteomes" id="UP001381174"/>
    </source>
</evidence>
<reference evidence="1 2" key="1">
    <citation type="journal article" date="2014" name="Int. J. Syst. Evol. Microbiol.">
        <title>Fulvimonas yonginensis sp. nov., isolated from greenhouse soil, and emended description of the genus Fulvimonas.</title>
        <authorList>
            <person name="Ahn J.H."/>
            <person name="Kim S.J."/>
            <person name="Weon H.Y."/>
            <person name="Hong S.B."/>
            <person name="Seok S.J."/>
            <person name="Kwon S.W."/>
        </authorList>
    </citation>
    <scope>NUCLEOTIDE SEQUENCE [LARGE SCALE GENOMIC DNA]</scope>
    <source>
        <strain evidence="1 2">KACC 16952</strain>
    </source>
</reference>
<protein>
    <submittedName>
        <fullName evidence="1">DUF6491 family protein</fullName>
    </submittedName>
</protein>
<dbReference type="RefSeq" id="WP_336806145.1">
    <property type="nucleotide sequence ID" value="NZ_JBBBNY010000001.1"/>
</dbReference>
<dbReference type="PROSITE" id="PS51257">
    <property type="entry name" value="PROKAR_LIPOPROTEIN"/>
    <property type="match status" value="1"/>
</dbReference>
<dbReference type="EMBL" id="JBBBNY010000001">
    <property type="protein sequence ID" value="MEI7035537.1"/>
    <property type="molecule type" value="Genomic_DNA"/>
</dbReference>